<protein>
    <recommendedName>
        <fullName evidence="11">RING-type domain-containing protein</fullName>
    </recommendedName>
</protein>
<comment type="caution">
    <text evidence="9">The sequence shown here is derived from an EMBL/GenBank/DDBJ whole genome shotgun (WGS) entry which is preliminary data.</text>
</comment>
<dbReference type="Pfam" id="PF13639">
    <property type="entry name" value="zf-RING_2"/>
    <property type="match status" value="1"/>
</dbReference>
<evidence type="ECO:0000256" key="1">
    <source>
        <dbReference type="ARBA" id="ARBA00022723"/>
    </source>
</evidence>
<feature type="compositionally biased region" description="Polar residues" evidence="5">
    <location>
        <begin position="768"/>
        <end position="779"/>
    </location>
</feature>
<evidence type="ECO:0000256" key="6">
    <source>
        <dbReference type="SAM" id="SignalP"/>
    </source>
</evidence>
<feature type="compositionally biased region" description="Polar residues" evidence="5">
    <location>
        <begin position="107"/>
        <end position="116"/>
    </location>
</feature>
<evidence type="ECO:0008006" key="11">
    <source>
        <dbReference type="Google" id="ProtNLM"/>
    </source>
</evidence>
<sequence length="875" mass="95891">MEPPNGATATAGAGGMAMVLPAALAAAAAADVPAAPLTPNGSGRPLPPMPDGLAWIERGSALIRRMNSERIAEDPRIKRLLFPAGSAKAPQSPRQDPPKEGADAASDTPNSNGSNESARDSFEHVEVLSDDEAKQGQENNAPNTYRLVLWTYRLHASIQSSLQYTPFAKASEDGFFIPISPRVFCVAPAYMNVFFRLFGIHSTVKNWRDAVRQLKQLDSIISKRFAGGACVFDCGLFDGIKRLHHKPFVYDEFCDGKIASISYSRATVPPMHSAFVIASTVAAWLEWKPANVAILMAPTNDQLSLFATCCAIYNANTSSLPENFGNDLLDVYQQHIRGSESWPTKLHRTFSGLEPKNMYYCGSVPRPLGRYIADFQKLLDMRDQKLVEHVDGPAIEARKHKLNGVTVTPAAEQLYIHQILLLHCGGVAGLSEQSTIISDTYRPYFVLQSEKGVLFSSMVNGVRNCSMSNGPHVFKVGKTLQACSDVTLRMYHLPFGRQGELLFDCRLHATILLEVIGAAGESKGGLEANDVGEITLRLSDGDFDCVSATHNIPKDFAIQVVYARSQSAFPPTLAAMSLSDAPPASTSSHVSGAASPPSSTSSFDGLAPPRSRRSSGAKNAVYNGTPVVTYLVNQRGIRTTFGDATLDKIDVIRKVQRSHLDIYLLFHVNIGDGVMKILPYRHLFRYILPDEVRMKMIEMGANEESVHETAPFFFDAGGGMTFDEEYARWLQHMYDTDLSNPENNYDGEFLRGIAIAQAQVPVDYRSVSMPTTAPSQEATSPPFRPTRGPLRMRGASSLLIHQLPTYIYSGTRTEQADHHSPDCLVCRSSFEDGDEVKSLPCFHSYHSDCIDSWLQLNKVCPVCQHSIDMQLSVAG</sequence>
<dbReference type="GO" id="GO:0006511">
    <property type="term" value="P:ubiquitin-dependent protein catabolic process"/>
    <property type="evidence" value="ECO:0007669"/>
    <property type="project" value="TreeGrafter"/>
</dbReference>
<name>A0AAV2YU21_9STRA</name>
<dbReference type="PROSITE" id="PS50089">
    <property type="entry name" value="ZF_RING_2"/>
    <property type="match status" value="1"/>
</dbReference>
<evidence type="ECO:0000256" key="5">
    <source>
        <dbReference type="SAM" id="MobiDB-lite"/>
    </source>
</evidence>
<gene>
    <name evidence="9" type="ORF">N0F65_012316</name>
</gene>
<dbReference type="EMBL" id="DAKRPA010000157">
    <property type="protein sequence ID" value="DAZ96739.1"/>
    <property type="molecule type" value="Genomic_DNA"/>
</dbReference>
<dbReference type="PROSITE" id="PS51182">
    <property type="entry name" value="C2_TENSIN"/>
    <property type="match status" value="1"/>
</dbReference>
<accession>A0AAV2YU21</accession>
<evidence type="ECO:0000313" key="10">
    <source>
        <dbReference type="Proteomes" id="UP001146120"/>
    </source>
</evidence>
<evidence type="ECO:0000256" key="3">
    <source>
        <dbReference type="ARBA" id="ARBA00022833"/>
    </source>
</evidence>
<keyword evidence="6" id="KW-0732">Signal</keyword>
<organism evidence="9 10">
    <name type="scientific">Lagenidium giganteum</name>
    <dbReference type="NCBI Taxonomy" id="4803"/>
    <lineage>
        <taxon>Eukaryota</taxon>
        <taxon>Sar</taxon>
        <taxon>Stramenopiles</taxon>
        <taxon>Oomycota</taxon>
        <taxon>Peronosporomycetes</taxon>
        <taxon>Pythiales</taxon>
        <taxon>Pythiaceae</taxon>
    </lineage>
</organism>
<feature type="signal peptide" evidence="6">
    <location>
        <begin position="1"/>
        <end position="30"/>
    </location>
</feature>
<keyword evidence="10" id="KW-1185">Reference proteome</keyword>
<dbReference type="Proteomes" id="UP001146120">
    <property type="component" value="Unassembled WGS sequence"/>
</dbReference>
<dbReference type="InterPro" id="IPR051834">
    <property type="entry name" value="RING_finger_E3_ligase"/>
</dbReference>
<evidence type="ECO:0000256" key="2">
    <source>
        <dbReference type="ARBA" id="ARBA00022771"/>
    </source>
</evidence>
<dbReference type="InterPro" id="IPR013083">
    <property type="entry name" value="Znf_RING/FYVE/PHD"/>
</dbReference>
<dbReference type="GO" id="GO:0005634">
    <property type="term" value="C:nucleus"/>
    <property type="evidence" value="ECO:0007669"/>
    <property type="project" value="TreeGrafter"/>
</dbReference>
<keyword evidence="3" id="KW-0862">Zinc</keyword>
<dbReference type="PANTHER" id="PTHR45931">
    <property type="entry name" value="SI:CH211-59O9.10"/>
    <property type="match status" value="1"/>
</dbReference>
<keyword evidence="2 4" id="KW-0863">Zinc-finger</keyword>
<feature type="region of interest" description="Disordered" evidence="5">
    <location>
        <begin position="768"/>
        <end position="787"/>
    </location>
</feature>
<dbReference type="AlphaFoldDB" id="A0AAV2YU21"/>
<evidence type="ECO:0000259" key="7">
    <source>
        <dbReference type="PROSITE" id="PS50089"/>
    </source>
</evidence>
<dbReference type="InterPro" id="IPR001841">
    <property type="entry name" value="Znf_RING"/>
</dbReference>
<feature type="region of interest" description="Disordered" evidence="5">
    <location>
        <begin position="83"/>
        <end position="121"/>
    </location>
</feature>
<dbReference type="GO" id="GO:0008270">
    <property type="term" value="F:zinc ion binding"/>
    <property type="evidence" value="ECO:0007669"/>
    <property type="project" value="UniProtKB-KW"/>
</dbReference>
<feature type="region of interest" description="Disordered" evidence="5">
    <location>
        <begin position="585"/>
        <end position="619"/>
    </location>
</feature>
<feature type="chain" id="PRO_5043651777" description="RING-type domain-containing protein" evidence="6">
    <location>
        <begin position="31"/>
        <end position="875"/>
    </location>
</feature>
<dbReference type="PANTHER" id="PTHR45931:SF3">
    <property type="entry name" value="RING ZINC FINGER-CONTAINING PROTEIN"/>
    <property type="match status" value="1"/>
</dbReference>
<keyword evidence="1" id="KW-0479">Metal-binding</keyword>
<evidence type="ECO:0000256" key="4">
    <source>
        <dbReference type="PROSITE-ProRule" id="PRU00175"/>
    </source>
</evidence>
<evidence type="ECO:0000313" key="9">
    <source>
        <dbReference type="EMBL" id="DAZ96739.1"/>
    </source>
</evidence>
<dbReference type="GO" id="GO:0061630">
    <property type="term" value="F:ubiquitin protein ligase activity"/>
    <property type="evidence" value="ECO:0007669"/>
    <property type="project" value="TreeGrafter"/>
</dbReference>
<feature type="compositionally biased region" description="Low complexity" evidence="5">
    <location>
        <begin position="591"/>
        <end position="602"/>
    </location>
</feature>
<feature type="domain" description="RING-type" evidence="7">
    <location>
        <begin position="823"/>
        <end position="864"/>
    </location>
</feature>
<evidence type="ECO:0000259" key="8">
    <source>
        <dbReference type="PROSITE" id="PS51182"/>
    </source>
</evidence>
<dbReference type="SUPFAM" id="SSF57850">
    <property type="entry name" value="RING/U-box"/>
    <property type="match status" value="1"/>
</dbReference>
<dbReference type="InterPro" id="IPR014020">
    <property type="entry name" value="Tensin_C2-dom"/>
</dbReference>
<dbReference type="Gene3D" id="3.30.40.10">
    <property type="entry name" value="Zinc/RING finger domain, C3HC4 (zinc finger)"/>
    <property type="match status" value="1"/>
</dbReference>
<dbReference type="SMART" id="SM00184">
    <property type="entry name" value="RING"/>
    <property type="match status" value="1"/>
</dbReference>
<reference evidence="9" key="2">
    <citation type="journal article" date="2023" name="Microbiol Resour">
        <title>Decontamination and Annotation of the Draft Genome Sequence of the Oomycete Lagenidium giganteum ARSEF 373.</title>
        <authorList>
            <person name="Morgan W.R."/>
            <person name="Tartar A."/>
        </authorList>
    </citation>
    <scope>NUCLEOTIDE SEQUENCE</scope>
    <source>
        <strain evidence="9">ARSEF 373</strain>
    </source>
</reference>
<proteinExistence type="predicted"/>
<feature type="domain" description="C2 tensin-type" evidence="8">
    <location>
        <begin position="417"/>
        <end position="565"/>
    </location>
</feature>
<reference evidence="9" key="1">
    <citation type="submission" date="2022-11" db="EMBL/GenBank/DDBJ databases">
        <authorList>
            <person name="Morgan W.R."/>
            <person name="Tartar A."/>
        </authorList>
    </citation>
    <scope>NUCLEOTIDE SEQUENCE</scope>
    <source>
        <strain evidence="9">ARSEF 373</strain>
    </source>
</reference>